<dbReference type="InterPro" id="IPR042173">
    <property type="entry name" value="RNase_J_2"/>
</dbReference>
<evidence type="ECO:0000256" key="11">
    <source>
        <dbReference type="PIRSR" id="PIRSR004803-2"/>
    </source>
</evidence>
<dbReference type="GO" id="GO:0003723">
    <property type="term" value="F:RNA binding"/>
    <property type="evidence" value="ECO:0007669"/>
    <property type="project" value="UniProtKB-UniRule"/>
</dbReference>
<evidence type="ECO:0000256" key="8">
    <source>
        <dbReference type="ARBA" id="ARBA00022884"/>
    </source>
</evidence>
<feature type="binding site" evidence="12">
    <location>
        <position position="86"/>
    </location>
    <ligand>
        <name>Zn(2+)</name>
        <dbReference type="ChEBI" id="CHEBI:29105"/>
        <label>1</label>
        <note>catalytic</note>
    </ligand>
</feature>
<evidence type="ECO:0000256" key="1">
    <source>
        <dbReference type="ARBA" id="ARBA00022490"/>
    </source>
</evidence>
<dbReference type="HAMAP" id="MF_01491">
    <property type="entry name" value="RNase_J_bact"/>
    <property type="match status" value="1"/>
</dbReference>
<dbReference type="Gene3D" id="3.40.50.10710">
    <property type="entry name" value="Metallo-hydrolase/oxidoreductase"/>
    <property type="match status" value="1"/>
</dbReference>
<evidence type="ECO:0000256" key="5">
    <source>
        <dbReference type="ARBA" id="ARBA00022801"/>
    </source>
</evidence>
<dbReference type="AlphaFoldDB" id="A0A7W3JP52"/>
<comment type="similarity">
    <text evidence="9">Belongs to the metallo-beta-lactamase superfamily. RNA-metabolizing metallo-beta-lactamase-like family. Bacterial RNase J subfamily.</text>
</comment>
<reference evidence="14 15" key="1">
    <citation type="submission" date="2020-07" db="EMBL/GenBank/DDBJ databases">
        <title>Sequencing the genomes of 1000 actinobacteria strains.</title>
        <authorList>
            <person name="Klenk H.-P."/>
        </authorList>
    </citation>
    <scope>NUCLEOTIDE SEQUENCE [LARGE SCALE GENOMIC DNA]</scope>
    <source>
        <strain evidence="14 15">DSM 27576</strain>
    </source>
</reference>
<feature type="binding site" evidence="12">
    <location>
        <position position="56"/>
    </location>
    <ligand>
        <name>Ca(2+)</name>
        <dbReference type="ChEBI" id="CHEBI:29108"/>
    </ligand>
</feature>
<dbReference type="CDD" id="cd07714">
    <property type="entry name" value="RNaseJ_MBL-fold"/>
    <property type="match status" value="1"/>
</dbReference>
<comment type="cofactor">
    <cofactor evidence="12">
        <name>Ca(2+)</name>
        <dbReference type="ChEBI" id="CHEBI:29108"/>
    </cofactor>
    <text evidence="12">Binds 1 Ca(2+) cation per subunit. Seen in 1 crystal structure, it is not clear if it is physiologically important.</text>
</comment>
<feature type="binding site" evidence="12">
    <location>
        <position position="85"/>
    </location>
    <ligand>
        <name>Zn(2+)</name>
        <dbReference type="ChEBI" id="CHEBI:29105"/>
        <label>1</label>
        <note>catalytic</note>
    </ligand>
</feature>
<comment type="function">
    <text evidence="9">An RNase that has 5'-3' exonuclease and possibly endonuclease activity. Involved in maturation of rRNA and in some organisms also mRNA maturation and/or decay.</text>
</comment>
<gene>
    <name evidence="9" type="primary">rnj</name>
    <name evidence="14" type="ORF">FHX48_001525</name>
</gene>
<dbReference type="GO" id="GO:0006364">
    <property type="term" value="P:rRNA processing"/>
    <property type="evidence" value="ECO:0007669"/>
    <property type="project" value="UniProtKB-UniRule"/>
</dbReference>
<keyword evidence="3 12" id="KW-0479">Metal-binding</keyword>
<dbReference type="InterPro" id="IPR011108">
    <property type="entry name" value="RMMBL"/>
</dbReference>
<dbReference type="InterPro" id="IPR055132">
    <property type="entry name" value="RNase_J_b_CASP"/>
</dbReference>
<sequence>MPTNVYDPPALESGTLRVIPLGGLGEIGRNMTAFEYDGKLLIVDCGVLFPEENQPGVDLILPDFEPIKDRLDDIVGVVLTHGHEDHIGAVPYLLKRKGDLPLLGSGLTLALVEAKLKEHRIKPYTMTVAEGQREQLGPFDLEFIAVNHSIPDALAVAIRTPAGLVLATGDFKMDQLPLDGRLTDLRAFARLGEEGVDLFMVDSTNADVPGFTPLERSIGPVLDQVIGKAPRRVIVASFSSHIHRVQQVLDAAAAHGRRLAFLGRSMVRNMTIAEDLGYLHVPDGVLIDYKKAKELPDDQIVYMSTGSQGEPMAVLSRMANLDHAIEPGEGDTVILASSLIPGNENAVYRVIDGLTKLGATVVHKGNAKVHVSGHAAAGELLYCYNILTPRNVLPIHGEYRHLVANAKLAQESGVPAERTILGENGTVVDLKDGVARVTGQLDIGFVYVDGSTVGEITDADLKDRRILGEEGFISVIVVVDAATGKIVTGPEIHARGFAEADAVFDSVKPKIAAALAEAAESGVRDTHALSQVVRRTIGRWVNQRLRRRPMIVPLVIEA</sequence>
<proteinExistence type="inferred from homology"/>
<feature type="binding site" evidence="12">
    <location>
        <position position="83"/>
    </location>
    <ligand>
        <name>Zn(2+)</name>
        <dbReference type="ChEBI" id="CHEBI:29105"/>
        <label>1</label>
        <note>catalytic</note>
    </ligand>
</feature>
<accession>A0A7W3JP52</accession>
<keyword evidence="12" id="KW-0106">Calcium</keyword>
<dbReference type="InterPro" id="IPR030854">
    <property type="entry name" value="RNase_J_bac"/>
</dbReference>
<feature type="binding site" evidence="12">
    <location>
        <position position="58"/>
    </location>
    <ligand>
        <name>Ca(2+)</name>
        <dbReference type="ChEBI" id="CHEBI:29108"/>
    </ligand>
</feature>
<dbReference type="EC" id="3.1.-.-" evidence="9"/>
<dbReference type="GO" id="GO:0008270">
    <property type="term" value="F:zinc ion binding"/>
    <property type="evidence" value="ECO:0007669"/>
    <property type="project" value="InterPro"/>
</dbReference>
<feature type="binding site" evidence="12">
    <location>
        <position position="396"/>
    </location>
    <ligand>
        <name>Zn(2+)</name>
        <dbReference type="ChEBI" id="CHEBI:29105"/>
        <label>1</label>
        <note>catalytic</note>
    </ligand>
</feature>
<keyword evidence="6 12" id="KW-0862">Zinc</keyword>
<protein>
    <recommendedName>
        <fullName evidence="9">Ribonuclease J</fullName>
        <shortName evidence="9">RNase J</shortName>
        <ecNumber evidence="9">3.1.-.-</ecNumber>
    </recommendedName>
</protein>
<dbReference type="Pfam" id="PF00753">
    <property type="entry name" value="Lactamase_B"/>
    <property type="match status" value="1"/>
</dbReference>
<feature type="binding site" evidence="12">
    <location>
        <position position="148"/>
    </location>
    <ligand>
        <name>Zn(2+)</name>
        <dbReference type="ChEBI" id="CHEBI:29105"/>
        <label>1</label>
        <note>catalytic</note>
    </ligand>
</feature>
<dbReference type="InterPro" id="IPR004613">
    <property type="entry name" value="RNase_J"/>
</dbReference>
<dbReference type="InterPro" id="IPR041636">
    <property type="entry name" value="RNase_J_C"/>
</dbReference>
<dbReference type="Proteomes" id="UP000526083">
    <property type="component" value="Unassembled WGS sequence"/>
</dbReference>
<dbReference type="Pfam" id="PF17770">
    <property type="entry name" value="RNase_J_C"/>
    <property type="match status" value="1"/>
</dbReference>
<dbReference type="Pfam" id="PF07521">
    <property type="entry name" value="RMMBL"/>
    <property type="match status" value="1"/>
</dbReference>
<dbReference type="Gene3D" id="3.10.20.580">
    <property type="match status" value="1"/>
</dbReference>
<dbReference type="GO" id="GO:0004521">
    <property type="term" value="F:RNA endonuclease activity"/>
    <property type="evidence" value="ECO:0007669"/>
    <property type="project" value="UniProtKB-UniRule"/>
</dbReference>
<evidence type="ECO:0000256" key="4">
    <source>
        <dbReference type="ARBA" id="ARBA00022759"/>
    </source>
</evidence>
<evidence type="ECO:0000313" key="15">
    <source>
        <dbReference type="Proteomes" id="UP000526083"/>
    </source>
</evidence>
<evidence type="ECO:0000256" key="7">
    <source>
        <dbReference type="ARBA" id="ARBA00022839"/>
    </source>
</evidence>
<comment type="caution">
    <text evidence="14">The sequence shown here is derived from an EMBL/GenBank/DDBJ whole genome shotgun (WGS) entry which is preliminary data.</text>
</comment>
<keyword evidence="9" id="KW-0698">rRNA processing</keyword>
<evidence type="ECO:0000259" key="13">
    <source>
        <dbReference type="SMART" id="SM00849"/>
    </source>
</evidence>
<dbReference type="InterPro" id="IPR036866">
    <property type="entry name" value="RibonucZ/Hydroxyglut_hydro"/>
</dbReference>
<dbReference type="Pfam" id="PF22505">
    <property type="entry name" value="RNase_J_b_CASP"/>
    <property type="match status" value="1"/>
</dbReference>
<name>A0A7W3JP52_9MICO</name>
<dbReference type="SUPFAM" id="SSF56281">
    <property type="entry name" value="Metallo-hydrolase/oxidoreductase"/>
    <property type="match status" value="1"/>
</dbReference>
<feature type="binding site" evidence="12">
    <location>
        <position position="81"/>
    </location>
    <ligand>
        <name>Zn(2+)</name>
        <dbReference type="ChEBI" id="CHEBI:29105"/>
        <label>1</label>
        <note>catalytic</note>
    </ligand>
</feature>
<keyword evidence="5 9" id="KW-0378">Hydrolase</keyword>
<comment type="subunit">
    <text evidence="9">Homodimer, may be a subunit of the RNA degradosome.</text>
</comment>
<comment type="subcellular location">
    <subcellularLocation>
        <location evidence="9">Cytoplasm</location>
    </subcellularLocation>
</comment>
<feature type="binding site" evidence="11">
    <location>
        <begin position="239"/>
        <end position="241"/>
    </location>
    <ligand>
        <name>substrate</name>
    </ligand>
</feature>
<comment type="cofactor">
    <cofactor evidence="12">
        <name>Zn(2+)</name>
        <dbReference type="ChEBI" id="CHEBI:29105"/>
    </cofactor>
    <text evidence="12">Binds 2 Zn(2+) ions per subunit. It is not clear if Zn(2+) or Mg(2+) is physiologically important.</text>
</comment>
<dbReference type="Gene3D" id="3.60.15.10">
    <property type="entry name" value="Ribonuclease Z/Hydroxyacylglutathione hydrolase-like"/>
    <property type="match status" value="1"/>
</dbReference>
<dbReference type="NCBIfam" id="TIGR00649">
    <property type="entry name" value="MG423"/>
    <property type="match status" value="1"/>
</dbReference>
<keyword evidence="4 9" id="KW-0255">Endonuclease</keyword>
<evidence type="ECO:0000313" key="14">
    <source>
        <dbReference type="EMBL" id="MBA8816452.1"/>
    </source>
</evidence>
<organism evidence="14 15">
    <name type="scientific">Microbacterium halimionae</name>
    <dbReference type="NCBI Taxonomy" id="1526413"/>
    <lineage>
        <taxon>Bacteria</taxon>
        <taxon>Bacillati</taxon>
        <taxon>Actinomycetota</taxon>
        <taxon>Actinomycetes</taxon>
        <taxon>Micrococcales</taxon>
        <taxon>Microbacteriaceae</taxon>
        <taxon>Microbacterium</taxon>
    </lineage>
</organism>
<dbReference type="GO" id="GO:0004534">
    <property type="term" value="F:5'-3' RNA exonuclease activity"/>
    <property type="evidence" value="ECO:0007669"/>
    <property type="project" value="UniProtKB-UniRule"/>
</dbReference>
<feature type="domain" description="Metallo-beta-lactamase" evidence="13">
    <location>
        <begin position="28"/>
        <end position="222"/>
    </location>
</feature>
<dbReference type="PANTHER" id="PTHR43694">
    <property type="entry name" value="RIBONUCLEASE J"/>
    <property type="match status" value="1"/>
</dbReference>
<dbReference type="RefSeq" id="WP_167047520.1">
    <property type="nucleotide sequence ID" value="NZ_JAAOZB010000001.1"/>
</dbReference>
<evidence type="ECO:0000256" key="6">
    <source>
        <dbReference type="ARBA" id="ARBA00022833"/>
    </source>
</evidence>
<feature type="active site" description="Proton acceptor" evidence="10">
    <location>
        <position position="374"/>
    </location>
</feature>
<evidence type="ECO:0000256" key="9">
    <source>
        <dbReference type="HAMAP-Rule" id="MF_01491"/>
    </source>
</evidence>
<evidence type="ECO:0000256" key="2">
    <source>
        <dbReference type="ARBA" id="ARBA00022722"/>
    </source>
</evidence>
<dbReference type="SMART" id="SM00849">
    <property type="entry name" value="Lactamase_B"/>
    <property type="match status" value="1"/>
</dbReference>
<keyword evidence="2 9" id="KW-0540">Nuclease</keyword>
<feature type="binding site" evidence="12">
    <location>
        <position position="449"/>
    </location>
    <ligand>
        <name>Ca(2+)</name>
        <dbReference type="ChEBI" id="CHEBI:29108"/>
    </ligand>
</feature>
<keyword evidence="7 9" id="KW-0269">Exonuclease</keyword>
<keyword evidence="1 9" id="KW-0963">Cytoplasm</keyword>
<evidence type="ECO:0000256" key="12">
    <source>
        <dbReference type="PIRSR" id="PIRSR004803-3"/>
    </source>
</evidence>
<evidence type="ECO:0000256" key="10">
    <source>
        <dbReference type="PIRSR" id="PIRSR004803-1"/>
    </source>
</evidence>
<feature type="binding site" evidence="9 11">
    <location>
        <begin position="370"/>
        <end position="374"/>
    </location>
    <ligand>
        <name>substrate</name>
    </ligand>
</feature>
<dbReference type="InterPro" id="IPR001279">
    <property type="entry name" value="Metallo-B-lactamas"/>
</dbReference>
<feature type="binding site" evidence="12">
    <location>
        <position position="170"/>
    </location>
    <ligand>
        <name>Zn(2+)</name>
        <dbReference type="ChEBI" id="CHEBI:29105"/>
        <label>1</label>
        <note>catalytic</note>
    </ligand>
</feature>
<keyword evidence="8 9" id="KW-0694">RNA-binding</keyword>
<feature type="active site" description="Proton donor" evidence="10">
    <location>
        <position position="202"/>
    </location>
</feature>
<keyword evidence="15" id="KW-1185">Reference proteome</keyword>
<dbReference type="PANTHER" id="PTHR43694:SF1">
    <property type="entry name" value="RIBONUCLEASE J"/>
    <property type="match status" value="1"/>
</dbReference>
<dbReference type="PIRSF" id="PIRSF004803">
    <property type="entry name" value="RnjA"/>
    <property type="match status" value="1"/>
</dbReference>
<dbReference type="EMBL" id="JACGWY010000002">
    <property type="protein sequence ID" value="MBA8816452.1"/>
    <property type="molecule type" value="Genomic_DNA"/>
</dbReference>
<evidence type="ECO:0000256" key="3">
    <source>
        <dbReference type="ARBA" id="ARBA00022723"/>
    </source>
</evidence>
<dbReference type="GO" id="GO:0005737">
    <property type="term" value="C:cytoplasm"/>
    <property type="evidence" value="ECO:0007669"/>
    <property type="project" value="UniProtKB-SubCell"/>
</dbReference>